<proteinExistence type="predicted"/>
<reference evidence="1 2" key="1">
    <citation type="submission" date="2016-12" db="EMBL/GenBank/DDBJ databases">
        <title>Genomic comparison of strains in the 'Actinomyces naeslundii' group.</title>
        <authorList>
            <person name="Mughal S.R."/>
            <person name="Do T."/>
            <person name="Gilbert S.C."/>
            <person name="Witherden E.A."/>
            <person name="Didelot X."/>
            <person name="Beighton D."/>
        </authorList>
    </citation>
    <scope>NUCLEOTIDE SEQUENCE [LARGE SCALE GENOMIC DNA]</scope>
    <source>
        <strain evidence="1 2">R21091</strain>
    </source>
</reference>
<evidence type="ECO:0000313" key="1">
    <source>
        <dbReference type="EMBL" id="OLO43370.1"/>
    </source>
</evidence>
<gene>
    <name evidence="1" type="ORF">BKH31_12455</name>
</gene>
<accession>A0A1Q8V5P6</accession>
<dbReference type="Proteomes" id="UP000186471">
    <property type="component" value="Unassembled WGS sequence"/>
</dbReference>
<dbReference type="AlphaFoldDB" id="A0A1Q8V5P6"/>
<dbReference type="RefSeq" id="WP_075412546.1">
    <property type="nucleotide sequence ID" value="NZ_MSKK01000068.1"/>
</dbReference>
<dbReference type="EMBL" id="MSKK01000068">
    <property type="protein sequence ID" value="OLO43370.1"/>
    <property type="molecule type" value="Genomic_DNA"/>
</dbReference>
<comment type="caution">
    <text evidence="1">The sequence shown here is derived from an EMBL/GenBank/DDBJ whole genome shotgun (WGS) entry which is preliminary data.</text>
</comment>
<sequence length="265" mass="28999">MSSEDDALESLGQSGLLEVLKWAVLVAFARTGQDFDEDAGHDQMVVGVLNFEYIRDLLDRATANGRYALPDGASNLGEDILGRGITPEALRTMPSILPDRISRSDYQRSPGWAADGYRVLLQSFKYGEVDHINWGQKSDAKRRVASQPFVTQGELFSIEEFGLKRIVGIPDGDDFEGVTLVAAHSYDPITGKFELYIGQSKNSEFRGDSCWHWRHQLLDGGTPSELTGRGLPPVLPGNAPSMQVEEIAVRLKKAQTGEGTATSNG</sequence>
<organism evidence="1 2">
    <name type="scientific">Actinomyces oris</name>
    <dbReference type="NCBI Taxonomy" id="544580"/>
    <lineage>
        <taxon>Bacteria</taxon>
        <taxon>Bacillati</taxon>
        <taxon>Actinomycetota</taxon>
        <taxon>Actinomycetes</taxon>
        <taxon>Actinomycetales</taxon>
        <taxon>Actinomycetaceae</taxon>
        <taxon>Actinomyces</taxon>
    </lineage>
</organism>
<dbReference type="OrthoDB" id="3385315at2"/>
<protein>
    <submittedName>
        <fullName evidence="1">Uncharacterized protein</fullName>
    </submittedName>
</protein>
<name>A0A1Q8V5P6_9ACTO</name>
<evidence type="ECO:0000313" key="2">
    <source>
        <dbReference type="Proteomes" id="UP000186471"/>
    </source>
</evidence>